<evidence type="ECO:0000313" key="2">
    <source>
        <dbReference type="Proteomes" id="UP001595191"/>
    </source>
</evidence>
<proteinExistence type="predicted"/>
<dbReference type="Proteomes" id="UP001595191">
    <property type="component" value="Unassembled WGS sequence"/>
</dbReference>
<evidence type="ECO:0000313" key="1">
    <source>
        <dbReference type="EMBL" id="MFH6604490.1"/>
    </source>
</evidence>
<accession>A0ACC7LMM8</accession>
<organism evidence="1 2">
    <name type="scientific">Meishania litoralis</name>
    <dbReference type="NCBI Taxonomy" id="3434685"/>
    <lineage>
        <taxon>Bacteria</taxon>
        <taxon>Pseudomonadati</taxon>
        <taxon>Bacteroidota</taxon>
        <taxon>Flavobacteriia</taxon>
        <taxon>Flavobacteriales</taxon>
        <taxon>Flavobacteriaceae</taxon>
        <taxon>Meishania</taxon>
    </lineage>
</organism>
<reference evidence="1" key="1">
    <citation type="submission" date="2024-09" db="EMBL/GenBank/DDBJ databases">
        <authorList>
            <person name="Liu J."/>
        </authorList>
    </citation>
    <scope>NUCLEOTIDE SEQUENCE</scope>
    <source>
        <strain evidence="1">NBU2967</strain>
    </source>
</reference>
<protein>
    <submittedName>
        <fullName evidence="1">Sugar nucleotide-binding protein</fullName>
    </submittedName>
</protein>
<comment type="caution">
    <text evidence="1">The sequence shown here is derived from an EMBL/GenBank/DDBJ whole genome shotgun (WGS) entry which is preliminary data.</text>
</comment>
<keyword evidence="2" id="KW-1185">Reference proteome</keyword>
<gene>
    <name evidence="1" type="ORF">ACEZ3G_13450</name>
</gene>
<dbReference type="EMBL" id="JBHFPV010000002">
    <property type="protein sequence ID" value="MFH6604490.1"/>
    <property type="molecule type" value="Genomic_DNA"/>
</dbReference>
<name>A0ACC7LMM8_9FLAO</name>
<sequence>MEEGGKKILILGGSGFLGHAIYKELCNYFDTYGTYFSARRTFEENQKFFRYDMQEDDVFHLLEKLRPQLIISALRGNFAAQAQLHQHLAEYVSGHDCKLYFLSSANVFDAYSKYPSYENDKTLSESIYGRLKIKIENMLLRLPKDKMAILRLPMVFGNGSPRVKEIKNLISLNEPVEVFPNLVINVTNDDKLTQQIHYLINHNKTGIFHLGSIDLVHHEDLIKEIVERIGNFNPIYKRVYTTNEERYLAVLPKYNKLPKNLGATAQDIIDHHILG</sequence>